<comment type="caution">
    <text evidence="1">The sequence shown here is derived from an EMBL/GenBank/DDBJ whole genome shotgun (WGS) entry which is preliminary data.</text>
</comment>
<name>K2QE94_9HYPH</name>
<dbReference type="PATRIC" id="fig|1156935.5.peg.2771"/>
<dbReference type="Proteomes" id="UP000007123">
    <property type="component" value="Unassembled WGS sequence"/>
</dbReference>
<gene>
    <name evidence="1" type="ORF">QWE_13678</name>
</gene>
<protein>
    <submittedName>
        <fullName evidence="1">Uncharacterized protein</fullName>
    </submittedName>
</protein>
<dbReference type="eggNOG" id="ENOG5033M4M">
    <property type="taxonomic scope" value="Bacteria"/>
</dbReference>
<evidence type="ECO:0000313" key="2">
    <source>
        <dbReference type="Proteomes" id="UP000007123"/>
    </source>
</evidence>
<dbReference type="AlphaFoldDB" id="K2QE94"/>
<sequence length="131" mass="13795">MDLRDGPFQPRFEASLHPTEVPMLRSRKLLTATAIVFGPLASSAFAASSDAWDEFAKDVAAKCAVLAEGRIEQPKVVVDPFGTESYGVAILTGKAVGADAVVSSICVYDKKSQKAEIGGELPADQVTVTVP</sequence>
<accession>K2QE94</accession>
<evidence type="ECO:0000313" key="1">
    <source>
        <dbReference type="EMBL" id="EKF59306.1"/>
    </source>
</evidence>
<reference evidence="1 2" key="1">
    <citation type="journal article" date="2012" name="J. Bacteriol.">
        <title>Draft Genome Sequence of Agrobacterium albertimagni Strain AOL15.</title>
        <authorList>
            <person name="Trimble W.L."/>
            <person name="Phung le T."/>
            <person name="Meyer F."/>
            <person name="Gilbert J.A."/>
            <person name="Silver S."/>
        </authorList>
    </citation>
    <scope>NUCLEOTIDE SEQUENCE [LARGE SCALE GENOMIC DNA]</scope>
    <source>
        <strain evidence="1 2">AOL15</strain>
    </source>
</reference>
<dbReference type="EMBL" id="ALJF01000010">
    <property type="protein sequence ID" value="EKF59306.1"/>
    <property type="molecule type" value="Genomic_DNA"/>
</dbReference>
<proteinExistence type="predicted"/>
<organism evidence="1 2">
    <name type="scientific">Agrobacterium albertimagni AOL15</name>
    <dbReference type="NCBI Taxonomy" id="1156935"/>
    <lineage>
        <taxon>Bacteria</taxon>
        <taxon>Pseudomonadati</taxon>
        <taxon>Pseudomonadota</taxon>
        <taxon>Alphaproteobacteria</taxon>
        <taxon>Hyphomicrobiales</taxon>
        <taxon>Rhizobiaceae</taxon>
        <taxon>Rhizobium/Agrobacterium group</taxon>
        <taxon>Agrobacterium</taxon>
    </lineage>
</organism>
<keyword evidence="2" id="KW-1185">Reference proteome</keyword>